<sequence>MPLTLLKLTVQCCTHHVPYYNDTEPHCTPLYAFKTAQLCSLVPFSQTIVRQPTALVLITLNPLHLLGGHAVWEAPMGAFCGPAPELVRLLIKGQQSICRMVGSTQQAQVVSQVSSDRCWDTLALFQAACRHVVVELECGASGMRGSEWASAGWLREDRQLAESRQDAFNKCVQSLTQSGFISKPQHSFGDERLEPPQELHIQV</sequence>
<keyword evidence="2" id="KW-1185">Reference proteome</keyword>
<dbReference type="AlphaFoldDB" id="A0AAV7TND0"/>
<comment type="caution">
    <text evidence="1">The sequence shown here is derived from an EMBL/GenBank/DDBJ whole genome shotgun (WGS) entry which is preliminary data.</text>
</comment>
<name>A0AAV7TND0_PLEWA</name>
<evidence type="ECO:0000313" key="2">
    <source>
        <dbReference type="Proteomes" id="UP001066276"/>
    </source>
</evidence>
<reference evidence="1" key="1">
    <citation type="journal article" date="2022" name="bioRxiv">
        <title>Sequencing and chromosome-scale assembly of the giantPleurodeles waltlgenome.</title>
        <authorList>
            <person name="Brown T."/>
            <person name="Elewa A."/>
            <person name="Iarovenko S."/>
            <person name="Subramanian E."/>
            <person name="Araus A.J."/>
            <person name="Petzold A."/>
            <person name="Susuki M."/>
            <person name="Suzuki K.-i.T."/>
            <person name="Hayashi T."/>
            <person name="Toyoda A."/>
            <person name="Oliveira C."/>
            <person name="Osipova E."/>
            <person name="Leigh N.D."/>
            <person name="Simon A."/>
            <person name="Yun M.H."/>
        </authorList>
    </citation>
    <scope>NUCLEOTIDE SEQUENCE</scope>
    <source>
        <strain evidence="1">20211129_DDA</strain>
        <tissue evidence="1">Liver</tissue>
    </source>
</reference>
<accession>A0AAV7TND0</accession>
<evidence type="ECO:0000313" key="1">
    <source>
        <dbReference type="EMBL" id="KAJ1177950.1"/>
    </source>
</evidence>
<dbReference type="Proteomes" id="UP001066276">
    <property type="component" value="Chromosome 3_2"/>
</dbReference>
<organism evidence="1 2">
    <name type="scientific">Pleurodeles waltl</name>
    <name type="common">Iberian ribbed newt</name>
    <dbReference type="NCBI Taxonomy" id="8319"/>
    <lineage>
        <taxon>Eukaryota</taxon>
        <taxon>Metazoa</taxon>
        <taxon>Chordata</taxon>
        <taxon>Craniata</taxon>
        <taxon>Vertebrata</taxon>
        <taxon>Euteleostomi</taxon>
        <taxon>Amphibia</taxon>
        <taxon>Batrachia</taxon>
        <taxon>Caudata</taxon>
        <taxon>Salamandroidea</taxon>
        <taxon>Salamandridae</taxon>
        <taxon>Pleurodelinae</taxon>
        <taxon>Pleurodeles</taxon>
    </lineage>
</organism>
<proteinExistence type="predicted"/>
<dbReference type="EMBL" id="JANPWB010000006">
    <property type="protein sequence ID" value="KAJ1177950.1"/>
    <property type="molecule type" value="Genomic_DNA"/>
</dbReference>
<protein>
    <submittedName>
        <fullName evidence="1">Uncharacterized protein</fullName>
    </submittedName>
</protein>
<gene>
    <name evidence="1" type="ORF">NDU88_003201</name>
</gene>